<name>A0A1I1WL07_9BACT</name>
<dbReference type="eggNOG" id="COG0824">
    <property type="taxonomic scope" value="Bacteria"/>
</dbReference>
<dbReference type="InterPro" id="IPR050563">
    <property type="entry name" value="4-hydroxybenzoyl-CoA_TE"/>
</dbReference>
<accession>A0A1I1WL07</accession>
<dbReference type="OrthoDB" id="9800856at2"/>
<dbReference type="Gene3D" id="3.10.129.10">
    <property type="entry name" value="Hotdog Thioesterase"/>
    <property type="match status" value="1"/>
</dbReference>
<dbReference type="NCBIfam" id="TIGR00051">
    <property type="entry name" value="YbgC/FadM family acyl-CoA thioesterase"/>
    <property type="match status" value="1"/>
</dbReference>
<dbReference type="AlphaFoldDB" id="A0A1I1WL07"/>
<dbReference type="CDD" id="cd00586">
    <property type="entry name" value="4HBT"/>
    <property type="match status" value="1"/>
</dbReference>
<dbReference type="Proteomes" id="UP000181976">
    <property type="component" value="Unassembled WGS sequence"/>
</dbReference>
<comment type="similarity">
    <text evidence="1">Belongs to the 4-hydroxybenzoyl-CoA thioesterase family.</text>
</comment>
<sequence>MLKHTTKLRVRYGETDQMGIVNNAVYSAYFEVGRTEMFRHLGLPYSEIEKQGIMLPLSELHVKYLRSARYDDELTIETYVEDFPTARIRFKYNIYNQSGQLLVKGETVLAFLDAHTRRPTRIPAFLADKIAPFFDALGK</sequence>
<dbReference type="PANTHER" id="PTHR31793:SF27">
    <property type="entry name" value="NOVEL THIOESTERASE SUPERFAMILY DOMAIN AND SAPOSIN A-TYPE DOMAIN CONTAINING PROTEIN (0610012H03RIK)"/>
    <property type="match status" value="1"/>
</dbReference>
<dbReference type="SUPFAM" id="SSF54637">
    <property type="entry name" value="Thioesterase/thiol ester dehydrase-isomerase"/>
    <property type="match status" value="1"/>
</dbReference>
<evidence type="ECO:0000313" key="3">
    <source>
        <dbReference type="EMBL" id="SFD95699.1"/>
    </source>
</evidence>
<protein>
    <submittedName>
        <fullName evidence="3">Acyl-CoA thioester hydrolase</fullName>
    </submittedName>
</protein>
<dbReference type="InParanoid" id="A0A1I1WL07"/>
<dbReference type="RefSeq" id="WP_010528275.1">
    <property type="nucleotide sequence ID" value="NZ_AFSL01000075.1"/>
</dbReference>
<keyword evidence="4" id="KW-1185">Reference proteome</keyword>
<dbReference type="STRING" id="385682.SAMN05444380_104158"/>
<dbReference type="EMBL" id="FONA01000004">
    <property type="protein sequence ID" value="SFD95699.1"/>
    <property type="molecule type" value="Genomic_DNA"/>
</dbReference>
<evidence type="ECO:0000256" key="2">
    <source>
        <dbReference type="ARBA" id="ARBA00022801"/>
    </source>
</evidence>
<gene>
    <name evidence="3" type="ORF">SAMN05444380_104158</name>
</gene>
<dbReference type="InterPro" id="IPR006684">
    <property type="entry name" value="YbgC/YbaW"/>
</dbReference>
<proteinExistence type="inferred from homology"/>
<reference evidence="3 4" key="1">
    <citation type="submission" date="2016-10" db="EMBL/GenBank/DDBJ databases">
        <authorList>
            <person name="de Groot N.N."/>
        </authorList>
    </citation>
    <scope>NUCLEOTIDE SEQUENCE [LARGE SCALE GENOMIC DNA]</scope>
    <source>
        <strain evidence="3 4">DSM 19012</strain>
    </source>
</reference>
<dbReference type="Pfam" id="PF13279">
    <property type="entry name" value="4HBT_2"/>
    <property type="match status" value="1"/>
</dbReference>
<dbReference type="PIRSF" id="PIRSF003230">
    <property type="entry name" value="YbgC"/>
    <property type="match status" value="1"/>
</dbReference>
<evidence type="ECO:0000313" key="4">
    <source>
        <dbReference type="Proteomes" id="UP000181976"/>
    </source>
</evidence>
<evidence type="ECO:0000256" key="1">
    <source>
        <dbReference type="ARBA" id="ARBA00005953"/>
    </source>
</evidence>
<keyword evidence="2 3" id="KW-0378">Hydrolase</keyword>
<dbReference type="GO" id="GO:0047617">
    <property type="term" value="F:fatty acyl-CoA hydrolase activity"/>
    <property type="evidence" value="ECO:0007669"/>
    <property type="project" value="TreeGrafter"/>
</dbReference>
<dbReference type="InterPro" id="IPR029069">
    <property type="entry name" value="HotDog_dom_sf"/>
</dbReference>
<dbReference type="FunCoup" id="A0A1I1WL07">
    <property type="interactions" value="169"/>
</dbReference>
<dbReference type="PANTHER" id="PTHR31793">
    <property type="entry name" value="4-HYDROXYBENZOYL-COA THIOESTERASE FAMILY MEMBER"/>
    <property type="match status" value="1"/>
</dbReference>
<organism evidence="3 4">
    <name type="scientific">Thermophagus xiamenensis</name>
    <dbReference type="NCBI Taxonomy" id="385682"/>
    <lineage>
        <taxon>Bacteria</taxon>
        <taxon>Pseudomonadati</taxon>
        <taxon>Bacteroidota</taxon>
        <taxon>Bacteroidia</taxon>
        <taxon>Marinilabiliales</taxon>
        <taxon>Marinilabiliaceae</taxon>
        <taxon>Thermophagus</taxon>
    </lineage>
</organism>